<dbReference type="SMART" id="SM00380">
    <property type="entry name" value="AP2"/>
    <property type="match status" value="1"/>
</dbReference>
<keyword evidence="5" id="KW-0010">Activator</keyword>
<evidence type="ECO:0000259" key="10">
    <source>
        <dbReference type="PROSITE" id="PS51032"/>
    </source>
</evidence>
<dbReference type="Pfam" id="PF00847">
    <property type="entry name" value="AP2"/>
    <property type="match status" value="1"/>
</dbReference>
<evidence type="ECO:0000256" key="9">
    <source>
        <dbReference type="SAM" id="MobiDB-lite"/>
    </source>
</evidence>
<dbReference type="CDD" id="cd00018">
    <property type="entry name" value="AP2"/>
    <property type="match status" value="1"/>
</dbReference>
<keyword evidence="4" id="KW-0238">DNA-binding</keyword>
<dbReference type="GO" id="GO:0003700">
    <property type="term" value="F:DNA-binding transcription factor activity"/>
    <property type="evidence" value="ECO:0007669"/>
    <property type="project" value="InterPro"/>
</dbReference>
<evidence type="ECO:0000313" key="11">
    <source>
        <dbReference type="Proteomes" id="UP000515121"/>
    </source>
</evidence>
<evidence type="ECO:0000256" key="4">
    <source>
        <dbReference type="ARBA" id="ARBA00023125"/>
    </source>
</evidence>
<dbReference type="GeneID" id="111310353"/>
<dbReference type="PANTHER" id="PTHR31241">
    <property type="entry name" value="DEHYDRATION-RESPONSIVE ELEMENT-BINDING PROTEIN 2C"/>
    <property type="match status" value="1"/>
</dbReference>
<keyword evidence="6" id="KW-0804">Transcription</keyword>
<dbReference type="FunFam" id="3.30.730.10:FF:000001">
    <property type="entry name" value="Ethylene-responsive transcription factor 2"/>
    <property type="match status" value="1"/>
</dbReference>
<dbReference type="GO" id="GO:0045893">
    <property type="term" value="P:positive regulation of DNA-templated transcription"/>
    <property type="evidence" value="ECO:0007669"/>
    <property type="project" value="TreeGrafter"/>
</dbReference>
<evidence type="ECO:0000313" key="12">
    <source>
        <dbReference type="RefSeq" id="XP_022765466.1"/>
    </source>
</evidence>
<feature type="compositionally biased region" description="Low complexity" evidence="9">
    <location>
        <begin position="44"/>
        <end position="53"/>
    </location>
</feature>
<evidence type="ECO:0000256" key="1">
    <source>
        <dbReference type="ARBA" id="ARBA00004123"/>
    </source>
</evidence>
<evidence type="ECO:0000256" key="2">
    <source>
        <dbReference type="ARBA" id="ARBA00023015"/>
    </source>
</evidence>
<proteinExistence type="inferred from homology"/>
<dbReference type="InterPro" id="IPR016177">
    <property type="entry name" value="DNA-bd_dom_sf"/>
</dbReference>
<accession>A0A6P6AKU5</accession>
<dbReference type="RefSeq" id="XP_022765466.1">
    <property type="nucleotide sequence ID" value="XM_022909731.1"/>
</dbReference>
<sequence length="258" mass="28194">MGFVGDQNPKVGSSLSLDSTRKKKRRDGLSVDDTLKLWSENPEAKQASKAPAKGSKKGCMKGKGGPQNQKCNYRGVRQRTWGKWVAEIRAPNGGKRLWLGTFPTAFEAALAYDKAARMMYGENAILNMPHVSDISEATTTCTGSDSIAAAASINSEICHKYVGGESETTRINAQLLPVDSEAPSTSVAMILAGDEIQDASDVKAEVNTEAKPEDESMKEADYSWIDRMEFVEDILMDFGGNRFLSEEECFTYINELIG</sequence>
<protein>
    <submittedName>
        <fullName evidence="12">Dehydration-responsive element-binding protein 2A-like</fullName>
    </submittedName>
</protein>
<dbReference type="KEGG" id="dzi:111310353"/>
<gene>
    <name evidence="12" type="primary">LOC111310353</name>
</gene>
<dbReference type="OrthoDB" id="550883at2759"/>
<dbReference type="Gene3D" id="3.30.730.10">
    <property type="entry name" value="AP2/ERF domain"/>
    <property type="match status" value="1"/>
</dbReference>
<evidence type="ECO:0000256" key="6">
    <source>
        <dbReference type="ARBA" id="ARBA00023163"/>
    </source>
</evidence>
<dbReference type="GO" id="GO:0005634">
    <property type="term" value="C:nucleus"/>
    <property type="evidence" value="ECO:0007669"/>
    <property type="project" value="UniProtKB-SubCell"/>
</dbReference>
<feature type="domain" description="AP2/ERF" evidence="10">
    <location>
        <begin position="72"/>
        <end position="129"/>
    </location>
</feature>
<dbReference type="PRINTS" id="PR00367">
    <property type="entry name" value="ETHRSPELEMNT"/>
</dbReference>
<dbReference type="AlphaFoldDB" id="A0A6P6AKU5"/>
<comment type="subcellular location">
    <subcellularLocation>
        <location evidence="1">Nucleus</location>
    </subcellularLocation>
</comment>
<dbReference type="GO" id="GO:0006950">
    <property type="term" value="P:response to stress"/>
    <property type="evidence" value="ECO:0007669"/>
    <property type="project" value="TreeGrafter"/>
</dbReference>
<dbReference type="InterPro" id="IPR001471">
    <property type="entry name" value="AP2/ERF_dom"/>
</dbReference>
<dbReference type="PROSITE" id="PS51032">
    <property type="entry name" value="AP2_ERF"/>
    <property type="match status" value="1"/>
</dbReference>
<dbReference type="SUPFAM" id="SSF54171">
    <property type="entry name" value="DNA-binding domain"/>
    <property type="match status" value="1"/>
</dbReference>
<dbReference type="InterPro" id="IPR036955">
    <property type="entry name" value="AP2/ERF_dom_sf"/>
</dbReference>
<evidence type="ECO:0000256" key="7">
    <source>
        <dbReference type="ARBA" id="ARBA00023242"/>
    </source>
</evidence>
<keyword evidence="7" id="KW-0539">Nucleus</keyword>
<evidence type="ECO:0000256" key="8">
    <source>
        <dbReference type="ARBA" id="ARBA00024343"/>
    </source>
</evidence>
<evidence type="ECO:0000256" key="5">
    <source>
        <dbReference type="ARBA" id="ARBA00023159"/>
    </source>
</evidence>
<feature type="region of interest" description="Disordered" evidence="9">
    <location>
        <begin position="1"/>
        <end position="71"/>
    </location>
</feature>
<dbReference type="GO" id="GO:0000976">
    <property type="term" value="F:transcription cis-regulatory region binding"/>
    <property type="evidence" value="ECO:0007669"/>
    <property type="project" value="TreeGrafter"/>
</dbReference>
<keyword evidence="3" id="KW-0346">Stress response</keyword>
<dbReference type="Proteomes" id="UP000515121">
    <property type="component" value="Unplaced"/>
</dbReference>
<reference evidence="12" key="1">
    <citation type="submission" date="2025-08" db="UniProtKB">
        <authorList>
            <consortium name="RefSeq"/>
        </authorList>
    </citation>
    <scope>IDENTIFICATION</scope>
    <source>
        <tissue evidence="12">Fruit stalk</tissue>
    </source>
</reference>
<comment type="similarity">
    <text evidence="8">Belongs to the AP2/ERF transcription factor family. ERF subfamily.</text>
</comment>
<organism evidence="11 12">
    <name type="scientific">Durio zibethinus</name>
    <name type="common">Durian</name>
    <dbReference type="NCBI Taxonomy" id="66656"/>
    <lineage>
        <taxon>Eukaryota</taxon>
        <taxon>Viridiplantae</taxon>
        <taxon>Streptophyta</taxon>
        <taxon>Embryophyta</taxon>
        <taxon>Tracheophyta</taxon>
        <taxon>Spermatophyta</taxon>
        <taxon>Magnoliopsida</taxon>
        <taxon>eudicotyledons</taxon>
        <taxon>Gunneridae</taxon>
        <taxon>Pentapetalae</taxon>
        <taxon>rosids</taxon>
        <taxon>malvids</taxon>
        <taxon>Malvales</taxon>
        <taxon>Malvaceae</taxon>
        <taxon>Helicteroideae</taxon>
        <taxon>Durio</taxon>
    </lineage>
</organism>
<keyword evidence="11" id="KW-1185">Reference proteome</keyword>
<name>A0A6P6AKU5_DURZI</name>
<evidence type="ECO:0000256" key="3">
    <source>
        <dbReference type="ARBA" id="ARBA00023016"/>
    </source>
</evidence>
<dbReference type="PANTHER" id="PTHR31241:SF62">
    <property type="entry name" value="DEHYDRATION-RESPONSIVE ELEMENT-BINDING PROTEIN 2D"/>
    <property type="match status" value="1"/>
</dbReference>
<keyword evidence="2" id="KW-0805">Transcription regulation</keyword>